<name>A0A7Y4GWD6_9BRAD</name>
<reference evidence="3 4" key="1">
    <citation type="submission" date="2020-03" db="EMBL/GenBank/DDBJ databases">
        <title>Bradyrhizobium diversity isolated from nodules of Indigofera sp.</title>
        <authorList>
            <person name="Klepa M."/>
            <person name="Helene L."/>
            <person name="Hungria M."/>
        </authorList>
    </citation>
    <scope>NUCLEOTIDE SEQUENCE [LARGE SCALE GENOMIC DNA]</scope>
    <source>
        <strain evidence="3 4">WSM 1791</strain>
    </source>
</reference>
<proteinExistence type="predicted"/>
<evidence type="ECO:0000313" key="3">
    <source>
        <dbReference type="EMBL" id="NOJ42908.1"/>
    </source>
</evidence>
<organism evidence="3 4">
    <name type="scientific">Bradyrhizobium australiense</name>
    <dbReference type="NCBI Taxonomy" id="2721161"/>
    <lineage>
        <taxon>Bacteria</taxon>
        <taxon>Pseudomonadati</taxon>
        <taxon>Pseudomonadota</taxon>
        <taxon>Alphaproteobacteria</taxon>
        <taxon>Hyphomicrobiales</taxon>
        <taxon>Nitrobacteraceae</taxon>
        <taxon>Bradyrhizobium</taxon>
    </lineage>
</organism>
<dbReference type="Gene3D" id="2.40.50.90">
    <property type="match status" value="1"/>
</dbReference>
<dbReference type="InterPro" id="IPR035437">
    <property type="entry name" value="SNase_OB-fold_sf"/>
</dbReference>
<feature type="chain" id="PRO_5031549666" evidence="1">
    <location>
        <begin position="24"/>
        <end position="253"/>
    </location>
</feature>
<comment type="caution">
    <text evidence="3">The sequence shown here is derived from an EMBL/GenBank/DDBJ whole genome shotgun (WGS) entry which is preliminary data.</text>
</comment>
<evidence type="ECO:0000313" key="4">
    <source>
        <dbReference type="Proteomes" id="UP000544122"/>
    </source>
</evidence>
<dbReference type="SMART" id="SM00318">
    <property type="entry name" value="SNc"/>
    <property type="match status" value="1"/>
</dbReference>
<feature type="signal peptide" evidence="1">
    <location>
        <begin position="1"/>
        <end position="23"/>
    </location>
</feature>
<dbReference type="AlphaFoldDB" id="A0A7Y4GWD6"/>
<accession>A0A7Y4GWD6</accession>
<keyword evidence="4" id="KW-1185">Reference proteome</keyword>
<dbReference type="EMBL" id="JAAVLX010000008">
    <property type="protein sequence ID" value="NOJ42908.1"/>
    <property type="molecule type" value="Genomic_DNA"/>
</dbReference>
<evidence type="ECO:0000259" key="2">
    <source>
        <dbReference type="PROSITE" id="PS50830"/>
    </source>
</evidence>
<feature type="domain" description="TNase-like" evidence="2">
    <location>
        <begin position="19"/>
        <end position="148"/>
    </location>
</feature>
<dbReference type="RefSeq" id="WP_171582197.1">
    <property type="nucleotide sequence ID" value="NZ_JAAVLX010000008.1"/>
</dbReference>
<evidence type="ECO:0000256" key="1">
    <source>
        <dbReference type="SAM" id="SignalP"/>
    </source>
</evidence>
<protein>
    <submittedName>
        <fullName evidence="3">Thermonuclease family protein</fullName>
    </submittedName>
</protein>
<keyword evidence="1" id="KW-0732">Signal</keyword>
<dbReference type="SUPFAM" id="SSF50199">
    <property type="entry name" value="Staphylococcal nuclease"/>
    <property type="match status" value="1"/>
</dbReference>
<gene>
    <name evidence="3" type="ORF">HCN58_25555</name>
</gene>
<dbReference type="Pfam" id="PF00565">
    <property type="entry name" value="SNase"/>
    <property type="match status" value="1"/>
</dbReference>
<dbReference type="InterPro" id="IPR016071">
    <property type="entry name" value="Staphylococal_nuclease_OB-fold"/>
</dbReference>
<sequence length="253" mass="27852">MRSRIFLVATLLSIVLPASQSLAATAVVRDGSTLQLGNLTYRLDGIDVPTADQLCIDEHADSWTCGVEARDQLSKLIGGKQVRCDDLGPDPAYKKRHIGVCKIEGDTTSLSQLLVRNGFALNVEASASGRFQVDEARARDDRQGLWKGCFVAPREFRAGKEDGALLGASCRADRDREIREALFPEELVMPAGCNIKGKRAIRARVTGNLGIYHLQMCRSYPGLKPDRWFCSEEDAQAAGFRRAYNCRSTTKSK</sequence>
<dbReference type="PROSITE" id="PS50830">
    <property type="entry name" value="TNASE_3"/>
    <property type="match status" value="1"/>
</dbReference>
<dbReference type="Proteomes" id="UP000544122">
    <property type="component" value="Unassembled WGS sequence"/>
</dbReference>